<evidence type="ECO:0000313" key="4">
    <source>
        <dbReference type="Proteomes" id="UP000617041"/>
    </source>
</evidence>
<evidence type="ECO:0000313" key="3">
    <source>
        <dbReference type="EMBL" id="MBK0394226.1"/>
    </source>
</evidence>
<gene>
    <name evidence="3" type="ORF">I8E28_16610</name>
</gene>
<dbReference type="Proteomes" id="UP000617041">
    <property type="component" value="Unassembled WGS sequence"/>
</dbReference>
<keyword evidence="1" id="KW-0472">Membrane</keyword>
<protein>
    <submittedName>
        <fullName evidence="3">PA2779 family protein</fullName>
    </submittedName>
</protein>
<organism evidence="3 4">
    <name type="scientific">Ramlibacter algicola</name>
    <dbReference type="NCBI Taxonomy" id="2795217"/>
    <lineage>
        <taxon>Bacteria</taxon>
        <taxon>Pseudomonadati</taxon>
        <taxon>Pseudomonadota</taxon>
        <taxon>Betaproteobacteria</taxon>
        <taxon>Burkholderiales</taxon>
        <taxon>Comamonadaceae</taxon>
        <taxon>Ramlibacter</taxon>
    </lineage>
</organism>
<keyword evidence="2" id="KW-0732">Signal</keyword>
<keyword evidence="4" id="KW-1185">Reference proteome</keyword>
<feature type="signal peptide" evidence="2">
    <location>
        <begin position="1"/>
        <end position="25"/>
    </location>
</feature>
<comment type="caution">
    <text evidence="3">The sequence shown here is derived from an EMBL/GenBank/DDBJ whole genome shotgun (WGS) entry which is preliminary data.</text>
</comment>
<dbReference type="AlphaFoldDB" id="A0A934UST4"/>
<feature type="chain" id="PRO_5038094463" evidence="2">
    <location>
        <begin position="26"/>
        <end position="114"/>
    </location>
</feature>
<dbReference type="NCBIfam" id="NF033919">
    <property type="entry name" value="PA2779_fam"/>
    <property type="match status" value="1"/>
</dbReference>
<evidence type="ECO:0000256" key="2">
    <source>
        <dbReference type="SAM" id="SignalP"/>
    </source>
</evidence>
<evidence type="ECO:0000256" key="1">
    <source>
        <dbReference type="SAM" id="Phobius"/>
    </source>
</evidence>
<keyword evidence="1" id="KW-0812">Transmembrane</keyword>
<dbReference type="EMBL" id="JAEDAO010000001">
    <property type="protein sequence ID" value="MBK0394226.1"/>
    <property type="molecule type" value="Genomic_DNA"/>
</dbReference>
<reference evidence="3" key="1">
    <citation type="submission" date="2020-12" db="EMBL/GenBank/DDBJ databases">
        <title>Ramlibacter sp. nov., isolated from a freshwater alga, Cryptomonas.</title>
        <authorList>
            <person name="Kim H.M."/>
            <person name="Jeon C.O."/>
        </authorList>
    </citation>
    <scope>NUCLEOTIDE SEQUENCE</scope>
    <source>
        <strain evidence="3">CrO1</strain>
    </source>
</reference>
<sequence length="114" mass="12087">MNLKKTTCRALIVSMFAFSFQAAGAGMIGAEQAQTSRSERTFVLDTLSRADTSSQLQALGVDPQQARERIGAMSDAEVAQLAADMRTAPAGADGGTVLAVIVIAAAIWYFAFRR</sequence>
<feature type="transmembrane region" description="Helical" evidence="1">
    <location>
        <begin position="94"/>
        <end position="112"/>
    </location>
</feature>
<name>A0A934UST4_9BURK</name>
<keyword evidence="1" id="KW-1133">Transmembrane helix</keyword>
<dbReference type="InterPro" id="IPR046735">
    <property type="entry name" value="PA2779-like"/>
</dbReference>
<dbReference type="Pfam" id="PF20332">
    <property type="entry name" value="DUF6627"/>
    <property type="match status" value="1"/>
</dbReference>
<dbReference type="RefSeq" id="WP_200789227.1">
    <property type="nucleotide sequence ID" value="NZ_JAEDAO010000001.1"/>
</dbReference>
<accession>A0A934UST4</accession>
<proteinExistence type="predicted"/>